<proteinExistence type="predicted"/>
<gene>
    <name evidence="1" type="ORF">ABT39_MTgene5886</name>
</gene>
<name>A0A101LYH3_PICGL</name>
<sequence length="98" mass="10879">MPTLFRSPVLNTYTGIGHWINKEMVRWPGRNRLRWLVPYCCRSGSNPSCCINRGGSPVQAPSSVVEPENKVGSEILPKHSLYYSYSIRLSASGHGSEG</sequence>
<organism evidence="1">
    <name type="scientific">Picea glauca</name>
    <name type="common">White spruce</name>
    <name type="synonym">Pinus glauca</name>
    <dbReference type="NCBI Taxonomy" id="3330"/>
    <lineage>
        <taxon>Eukaryota</taxon>
        <taxon>Viridiplantae</taxon>
        <taxon>Streptophyta</taxon>
        <taxon>Embryophyta</taxon>
        <taxon>Tracheophyta</taxon>
        <taxon>Spermatophyta</taxon>
        <taxon>Pinopsida</taxon>
        <taxon>Pinidae</taxon>
        <taxon>Conifers I</taxon>
        <taxon>Pinales</taxon>
        <taxon>Pinaceae</taxon>
        <taxon>Picea</taxon>
    </lineage>
</organism>
<comment type="caution">
    <text evidence="1">The sequence shown here is derived from an EMBL/GenBank/DDBJ whole genome shotgun (WGS) entry which is preliminary data.</text>
</comment>
<dbReference type="AlphaFoldDB" id="A0A101LYH3"/>
<protein>
    <submittedName>
        <fullName evidence="1">Uncharacterized protein</fullName>
    </submittedName>
</protein>
<geneLocation type="mitochondrion" evidence="1"/>
<dbReference type="EMBL" id="LKAM01000007">
    <property type="protein sequence ID" value="KUM47699.1"/>
    <property type="molecule type" value="Genomic_DNA"/>
</dbReference>
<reference evidence="1" key="1">
    <citation type="journal article" date="2015" name="Genome Biol. Evol.">
        <title>Organellar Genomes of White Spruce (Picea glauca): Assembly and Annotation.</title>
        <authorList>
            <person name="Jackman S.D."/>
            <person name="Warren R.L."/>
            <person name="Gibb E.A."/>
            <person name="Vandervalk B.P."/>
            <person name="Mohamadi H."/>
            <person name="Chu J."/>
            <person name="Raymond A."/>
            <person name="Pleasance S."/>
            <person name="Coope R."/>
            <person name="Wildung M.R."/>
            <person name="Ritland C.E."/>
            <person name="Bousquet J."/>
            <person name="Jones S.J."/>
            <person name="Bohlmann J."/>
            <person name="Birol I."/>
        </authorList>
    </citation>
    <scope>NUCLEOTIDE SEQUENCE [LARGE SCALE GENOMIC DNA]</scope>
    <source>
        <tissue evidence="1">Flushing bud</tissue>
    </source>
</reference>
<accession>A0A101LYH3</accession>
<evidence type="ECO:0000313" key="1">
    <source>
        <dbReference type="EMBL" id="KUM47699.1"/>
    </source>
</evidence>
<keyword evidence="1" id="KW-0496">Mitochondrion</keyword>